<keyword evidence="1" id="KW-0040">ANK repeat</keyword>
<dbReference type="Gene3D" id="1.25.40.20">
    <property type="entry name" value="Ankyrin repeat-containing domain"/>
    <property type="match status" value="2"/>
</dbReference>
<comment type="caution">
    <text evidence="3">The sequence shown here is derived from an EMBL/GenBank/DDBJ whole genome shotgun (WGS) entry which is preliminary data.</text>
</comment>
<dbReference type="PROSITE" id="PS50088">
    <property type="entry name" value="ANK_REPEAT"/>
    <property type="match status" value="2"/>
</dbReference>
<sequence length="750" mass="82979">MADPRSSQYQKNLAGWFEAAKTGDIKFTVVHCKQYQGSVLPDTPHLSALHLAAEHGHIGTVKYLLPYEKELKNESGWTALMSAAFAGHDAAAAALAPYQAGRQMTASTYGYPEGATAIEIAASRGNLAVVKILMDFEQERPFLNDVLFAAIDANENSLRAHAADKDMVEDCVGRTPLHYAAISPRDSVSAINILLGKYRGCRDVSGKTPLMLAAEYGRAEAVRVLMETMPEDIGEIIPMNNPNCGEHEGSTALILAADSGHLPCVKYLIDAESRRGSKTGTTAMMFAARRGHAEIVGTLLPFEASMQSTGPLGHAPTKSSALQYATIANKPDVVRLLAPIEHGLRNDAGWSAYNIAVKQGYTECVDVLQVYEDEIEQCIVSALMLDGRNEEFNLVTDKPLTEIVQRLAVTLGVNDTDTFFRAINDIIAQGDAIRELEAMRVETANAIRERDENRAKLEEMQNQLRDMKGHLYDMSELEKKITIVEQQYADKLKDVRAMEEEVEEVKEAARKEVEAARTEVDVINRHVEELENHIETLKNSDDCTLGQLLGAQEKTAKLEEKLRNSERTISELQRDIEVTRQEFDTLSAEHDEAKRLLEDMEEMQKNLMDMQENMERFEAEGITVDRYTQLRTEADVMRDKLFDKSRKLNEANSIISMLIDDVWVCNKRLSDTLKKATEASKGFAEDAPGVGASQHFTMPEIIDEMSNLIRSGSLGRSASAAGDLGMGSDFHGSEFGGISSSYGGMKYGDY</sequence>
<dbReference type="PROSITE" id="PS50297">
    <property type="entry name" value="ANK_REP_REGION"/>
    <property type="match status" value="1"/>
</dbReference>
<dbReference type="InterPro" id="IPR036770">
    <property type="entry name" value="Ankyrin_rpt-contain_sf"/>
</dbReference>
<dbReference type="PANTHER" id="PTHR24120">
    <property type="entry name" value="GH07239P"/>
    <property type="match status" value="1"/>
</dbReference>
<dbReference type="PANTHER" id="PTHR24120:SF4">
    <property type="entry name" value="GH07239P"/>
    <property type="match status" value="1"/>
</dbReference>
<keyword evidence="4" id="KW-1185">Reference proteome</keyword>
<organism evidence="3 4">
    <name type="scientific">Giardia muris</name>
    <dbReference type="NCBI Taxonomy" id="5742"/>
    <lineage>
        <taxon>Eukaryota</taxon>
        <taxon>Metamonada</taxon>
        <taxon>Diplomonadida</taxon>
        <taxon>Hexamitidae</taxon>
        <taxon>Giardiinae</taxon>
        <taxon>Giardia</taxon>
    </lineage>
</organism>
<evidence type="ECO:0000313" key="4">
    <source>
        <dbReference type="Proteomes" id="UP000315496"/>
    </source>
</evidence>
<feature type="coiled-coil region" evidence="2">
    <location>
        <begin position="443"/>
        <end position="620"/>
    </location>
</feature>
<protein>
    <submittedName>
        <fullName evidence="3">Ankyrin repeat protein 1</fullName>
    </submittedName>
</protein>
<dbReference type="AlphaFoldDB" id="A0A4Z1TDA7"/>
<accession>A0A4Z1TDA7</accession>
<gene>
    <name evidence="3" type="ORF">GMRT_13110</name>
</gene>
<feature type="repeat" description="ANK" evidence="1">
    <location>
        <begin position="205"/>
        <end position="227"/>
    </location>
</feature>
<reference evidence="3 4" key="1">
    <citation type="submission" date="2019-05" db="EMBL/GenBank/DDBJ databases">
        <title>The compact genome of Giardia muris reveals important steps in the evolution of intestinal protozoan parasites.</title>
        <authorList>
            <person name="Xu F."/>
            <person name="Jimenez-Gonzalez A."/>
            <person name="Einarsson E."/>
            <person name="Astvaldsson A."/>
            <person name="Peirasmaki D."/>
            <person name="Eckmann L."/>
            <person name="Andersson J.O."/>
            <person name="Svard S.G."/>
            <person name="Jerlstrom-Hultqvist J."/>
        </authorList>
    </citation>
    <scope>NUCLEOTIDE SEQUENCE [LARGE SCALE GENOMIC DNA]</scope>
    <source>
        <strain evidence="3 4">Roberts-Thomson</strain>
    </source>
</reference>
<evidence type="ECO:0000313" key="3">
    <source>
        <dbReference type="EMBL" id="TNJ30519.1"/>
    </source>
</evidence>
<dbReference type="SUPFAM" id="SSF48403">
    <property type="entry name" value="Ankyrin repeat"/>
    <property type="match status" value="1"/>
</dbReference>
<feature type="repeat" description="ANK" evidence="1">
    <location>
        <begin position="279"/>
        <end position="311"/>
    </location>
</feature>
<dbReference type="SMART" id="SM00248">
    <property type="entry name" value="ANK"/>
    <property type="match status" value="9"/>
</dbReference>
<dbReference type="VEuPathDB" id="GiardiaDB:GMRT_13110"/>
<name>A0A4Z1TDA7_GIAMU</name>
<evidence type="ECO:0000256" key="2">
    <source>
        <dbReference type="SAM" id="Coils"/>
    </source>
</evidence>
<dbReference type="EMBL" id="VDLU01000001">
    <property type="protein sequence ID" value="TNJ30519.1"/>
    <property type="molecule type" value="Genomic_DNA"/>
</dbReference>
<evidence type="ECO:0000256" key="1">
    <source>
        <dbReference type="PROSITE-ProRule" id="PRU00023"/>
    </source>
</evidence>
<dbReference type="OrthoDB" id="20872at2759"/>
<dbReference type="Proteomes" id="UP000315496">
    <property type="component" value="Chromosome 1"/>
</dbReference>
<dbReference type="Pfam" id="PF12796">
    <property type="entry name" value="Ank_2"/>
    <property type="match status" value="3"/>
</dbReference>
<keyword evidence="2" id="KW-0175">Coiled coil</keyword>
<dbReference type="InterPro" id="IPR002110">
    <property type="entry name" value="Ankyrin_rpt"/>
</dbReference>
<proteinExistence type="predicted"/>